<keyword evidence="3" id="KW-1185">Reference proteome</keyword>
<protein>
    <submittedName>
        <fullName evidence="2">Uncharacterized protein</fullName>
    </submittedName>
</protein>
<comment type="similarity">
    <text evidence="1">Belongs to the outer membrane factor (OMF) (TC 1.B.17) family.</text>
</comment>
<dbReference type="InterPro" id="IPR003423">
    <property type="entry name" value="OMP_efflux"/>
</dbReference>
<organism evidence="2 3">
    <name type="scientific">Candidatus Nitrotoga arctica</name>
    <dbReference type="NCBI Taxonomy" id="453162"/>
    <lineage>
        <taxon>Bacteria</taxon>
        <taxon>Pseudomonadati</taxon>
        <taxon>Pseudomonadota</taxon>
        <taxon>Betaproteobacteria</taxon>
        <taxon>Nitrosomonadales</taxon>
        <taxon>Gallionellaceae</taxon>
        <taxon>Candidatus Nitrotoga</taxon>
    </lineage>
</organism>
<gene>
    <name evidence="2" type="ORF">NTG6680_1198</name>
</gene>
<sequence>MSVRHQINPENLINTEIDGQQSNQIGCTVTCLRNVIGAVLMVIMLPAFAFDLAAPFIDPLQTVPLMIKSGVLLPGDSQPVPCPISKNFSSPLALAEAVDLALCSNPQIKAVWAAIKVQAGALGEARAAYLPTLPGTTSLLKTHTSNPGLNLPATTTNGYAISGTLAWRLFDFGGREANRESANSLLVAAIANHDASLQKAL</sequence>
<proteinExistence type="inferred from homology"/>
<dbReference type="Gene3D" id="1.20.1600.10">
    <property type="entry name" value="Outer membrane efflux proteins (OEP)"/>
    <property type="match status" value="1"/>
</dbReference>
<name>A0ABM8YYA3_9PROT</name>
<dbReference type="Proteomes" id="UP000839052">
    <property type="component" value="Chromosome"/>
</dbReference>
<accession>A0ABM8YYA3</accession>
<evidence type="ECO:0000313" key="3">
    <source>
        <dbReference type="Proteomes" id="UP000839052"/>
    </source>
</evidence>
<evidence type="ECO:0000313" key="2">
    <source>
        <dbReference type="EMBL" id="CAG9932451.1"/>
    </source>
</evidence>
<reference evidence="2 3" key="1">
    <citation type="submission" date="2021-10" db="EMBL/GenBank/DDBJ databases">
        <authorList>
            <person name="Koch H."/>
        </authorList>
    </citation>
    <scope>NUCLEOTIDE SEQUENCE [LARGE SCALE GENOMIC DNA]</scope>
    <source>
        <strain evidence="2">6680</strain>
    </source>
</reference>
<dbReference type="Pfam" id="PF02321">
    <property type="entry name" value="OEP"/>
    <property type="match status" value="1"/>
</dbReference>
<dbReference type="SUPFAM" id="SSF56954">
    <property type="entry name" value="Outer membrane efflux proteins (OEP)"/>
    <property type="match status" value="1"/>
</dbReference>
<dbReference type="EMBL" id="OU912926">
    <property type="protein sequence ID" value="CAG9932451.1"/>
    <property type="molecule type" value="Genomic_DNA"/>
</dbReference>
<dbReference type="RefSeq" id="WP_239796381.1">
    <property type="nucleotide sequence ID" value="NZ_OU912926.1"/>
</dbReference>
<evidence type="ECO:0000256" key="1">
    <source>
        <dbReference type="ARBA" id="ARBA00007613"/>
    </source>
</evidence>